<sequence length="133" mass="15623">MQRYRKTITVQKDDLDELNHVNNVRYVQWMQDISKEHWMTVAPEEMRRGIIWVVMTHHITYKNAAVLGDVIEMETYIQKSRGAISVRIVEMHNKKTGELLLKSSTEWCLLNADTLKPARISKKIKEVFSPEPN</sequence>
<dbReference type="Gene3D" id="3.10.129.10">
    <property type="entry name" value="Hotdog Thioesterase"/>
    <property type="match status" value="1"/>
</dbReference>
<evidence type="ECO:0000256" key="1">
    <source>
        <dbReference type="ARBA" id="ARBA00006500"/>
    </source>
</evidence>
<dbReference type="InterPro" id="IPR045023">
    <property type="entry name" value="FATA/B"/>
</dbReference>
<dbReference type="PANTHER" id="PTHR31727">
    <property type="entry name" value="OLEOYL-ACYL CARRIER PROTEIN THIOESTERASE 1, CHLOROPLASTIC"/>
    <property type="match status" value="1"/>
</dbReference>
<dbReference type="GO" id="GO:0016787">
    <property type="term" value="F:hydrolase activity"/>
    <property type="evidence" value="ECO:0007669"/>
    <property type="project" value="UniProtKB-KW"/>
</dbReference>
<dbReference type="InterPro" id="IPR002864">
    <property type="entry name" value="Acyl-ACP_thioesterase_NHD"/>
</dbReference>
<dbReference type="CDD" id="cd00586">
    <property type="entry name" value="4HBT"/>
    <property type="match status" value="1"/>
</dbReference>
<comment type="caution">
    <text evidence="4">The sequence shown here is derived from an EMBL/GenBank/DDBJ whole genome shotgun (WGS) entry which is preliminary data.</text>
</comment>
<organism evidence="4 5">
    <name type="scientific">Zobellia uliginosa</name>
    <dbReference type="NCBI Taxonomy" id="143224"/>
    <lineage>
        <taxon>Bacteria</taxon>
        <taxon>Pseudomonadati</taxon>
        <taxon>Bacteroidota</taxon>
        <taxon>Flavobacteriia</taxon>
        <taxon>Flavobacteriales</taxon>
        <taxon>Flavobacteriaceae</taxon>
        <taxon>Zobellia</taxon>
    </lineage>
</organism>
<protein>
    <submittedName>
        <fullName evidence="4">Acyl-CoA thioester hydrolase</fullName>
    </submittedName>
</protein>
<gene>
    <name evidence="4" type="ORF">SAMN05421766_103227</name>
</gene>
<keyword evidence="2" id="KW-0809">Transit peptide</keyword>
<keyword evidence="4" id="KW-0378">Hydrolase</keyword>
<evidence type="ECO:0000313" key="4">
    <source>
        <dbReference type="EMBL" id="SIS66409.1"/>
    </source>
</evidence>
<dbReference type="PANTHER" id="PTHR31727:SF6">
    <property type="entry name" value="OLEOYL-ACYL CARRIER PROTEIN THIOESTERASE 1, CHLOROPLASTIC"/>
    <property type="match status" value="1"/>
</dbReference>
<feature type="domain" description="Acyl-ACP thioesterase N-terminal hotdog" evidence="3">
    <location>
        <begin position="3"/>
        <end position="126"/>
    </location>
</feature>
<accession>A0ABY1KUE7</accession>
<dbReference type="Pfam" id="PF01643">
    <property type="entry name" value="Acyl-ACP_TE"/>
    <property type="match status" value="1"/>
</dbReference>
<evidence type="ECO:0000259" key="3">
    <source>
        <dbReference type="Pfam" id="PF01643"/>
    </source>
</evidence>
<dbReference type="Proteomes" id="UP000185728">
    <property type="component" value="Unassembled WGS sequence"/>
</dbReference>
<reference evidence="4 5" key="1">
    <citation type="submission" date="2017-01" db="EMBL/GenBank/DDBJ databases">
        <authorList>
            <person name="Varghese N."/>
            <person name="Submissions S."/>
        </authorList>
    </citation>
    <scope>NUCLEOTIDE SEQUENCE [LARGE SCALE GENOMIC DNA]</scope>
    <source>
        <strain evidence="4 5">DSM 2061</strain>
    </source>
</reference>
<dbReference type="SUPFAM" id="SSF54637">
    <property type="entry name" value="Thioesterase/thiol ester dehydrase-isomerase"/>
    <property type="match status" value="1"/>
</dbReference>
<dbReference type="InterPro" id="IPR029069">
    <property type="entry name" value="HotDog_dom_sf"/>
</dbReference>
<evidence type="ECO:0000313" key="5">
    <source>
        <dbReference type="Proteomes" id="UP000185728"/>
    </source>
</evidence>
<dbReference type="EMBL" id="FTOB01000003">
    <property type="protein sequence ID" value="SIS66409.1"/>
    <property type="molecule type" value="Genomic_DNA"/>
</dbReference>
<proteinExistence type="inferred from homology"/>
<comment type="similarity">
    <text evidence="1">Belongs to the acyl-ACP thioesterase family.</text>
</comment>
<name>A0ABY1KUE7_9FLAO</name>
<dbReference type="RefSeq" id="WP_076455031.1">
    <property type="nucleotide sequence ID" value="NZ_FTOB01000003.1"/>
</dbReference>
<evidence type="ECO:0000256" key="2">
    <source>
        <dbReference type="ARBA" id="ARBA00022946"/>
    </source>
</evidence>
<keyword evidence="5" id="KW-1185">Reference proteome</keyword>